<reference evidence="2" key="1">
    <citation type="submission" date="2020-04" db="EMBL/GenBank/DDBJ databases">
        <authorList>
            <person name="Alioto T."/>
            <person name="Alioto T."/>
            <person name="Gomez Garrido J."/>
        </authorList>
    </citation>
    <scope>NUCLEOTIDE SEQUENCE</scope>
    <source>
        <strain evidence="2">A484AB</strain>
    </source>
</reference>
<evidence type="ECO:0000313" key="3">
    <source>
        <dbReference type="Proteomes" id="UP001152795"/>
    </source>
</evidence>
<feature type="region of interest" description="Disordered" evidence="1">
    <location>
        <begin position="69"/>
        <end position="88"/>
    </location>
</feature>
<keyword evidence="3" id="KW-1185">Reference proteome</keyword>
<dbReference type="AlphaFoldDB" id="A0A7D9D6Q6"/>
<proteinExistence type="predicted"/>
<name>A0A7D9D6Q6_PARCT</name>
<comment type="caution">
    <text evidence="2">The sequence shown here is derived from an EMBL/GenBank/DDBJ whole genome shotgun (WGS) entry which is preliminary data.</text>
</comment>
<accession>A0A7D9D6Q6</accession>
<protein>
    <submittedName>
        <fullName evidence="2">Uncharacterized protein</fullName>
    </submittedName>
</protein>
<dbReference type="Proteomes" id="UP001152795">
    <property type="component" value="Unassembled WGS sequence"/>
</dbReference>
<feature type="compositionally biased region" description="Basic and acidic residues" evidence="1">
    <location>
        <begin position="74"/>
        <end position="88"/>
    </location>
</feature>
<gene>
    <name evidence="2" type="ORF">PACLA_8A055995</name>
</gene>
<organism evidence="2 3">
    <name type="scientific">Paramuricea clavata</name>
    <name type="common">Red gorgonian</name>
    <name type="synonym">Violescent sea-whip</name>
    <dbReference type="NCBI Taxonomy" id="317549"/>
    <lineage>
        <taxon>Eukaryota</taxon>
        <taxon>Metazoa</taxon>
        <taxon>Cnidaria</taxon>
        <taxon>Anthozoa</taxon>
        <taxon>Octocorallia</taxon>
        <taxon>Malacalcyonacea</taxon>
        <taxon>Plexauridae</taxon>
        <taxon>Paramuricea</taxon>
    </lineage>
</organism>
<dbReference type="EMBL" id="CACRXK020000106">
    <property type="protein sequence ID" value="CAB3978338.1"/>
    <property type="molecule type" value="Genomic_DNA"/>
</dbReference>
<sequence>MGQKCFKGGEDTPWVTFNCNMVQIRDSDNIQMDFTDGEDDAEKDVKVRNCCCIQWRQRRVVRNDPVMMENQMGEIKDKKLQPEKKGKP</sequence>
<evidence type="ECO:0000256" key="1">
    <source>
        <dbReference type="SAM" id="MobiDB-lite"/>
    </source>
</evidence>
<evidence type="ECO:0000313" key="2">
    <source>
        <dbReference type="EMBL" id="CAB3978338.1"/>
    </source>
</evidence>